<feature type="compositionally biased region" description="Polar residues" evidence="3">
    <location>
        <begin position="628"/>
        <end position="648"/>
    </location>
</feature>
<dbReference type="PANTHER" id="PTHR13196:SF14">
    <property type="entry name" value="UDENN DOMAIN-CONTAINING PROTEIN"/>
    <property type="match status" value="1"/>
</dbReference>
<feature type="domain" description="UDENN" evidence="4">
    <location>
        <begin position="17"/>
        <end position="392"/>
    </location>
</feature>
<dbReference type="Pfam" id="PF03455">
    <property type="entry name" value="dDENN"/>
    <property type="match status" value="1"/>
</dbReference>
<dbReference type="Pfam" id="PF02141">
    <property type="entry name" value="DENN"/>
    <property type="match status" value="1"/>
</dbReference>
<reference evidence="5" key="2">
    <citation type="journal article" date="2021" name="World Allergy Organ. J.">
        <title>Chromosome-level assembly of Dermatophagoides farinae genome and transcriptome reveals two novel allergens Der f 37 and Der f 39.</title>
        <authorList>
            <person name="Chen J."/>
            <person name="Cai Z."/>
            <person name="Fan D."/>
            <person name="Hu J."/>
            <person name="Hou Y."/>
            <person name="He Y."/>
            <person name="Zhang Z."/>
            <person name="Zhao Z."/>
            <person name="Gao P."/>
            <person name="Hu W."/>
            <person name="Sun J."/>
            <person name="Li J."/>
            <person name="Ji K."/>
        </authorList>
    </citation>
    <scope>NUCLEOTIDE SEQUENCE</scope>
    <source>
        <strain evidence="5">JKM2019</strain>
    </source>
</reference>
<dbReference type="FunFam" id="3.40.50.11500:FF:000004">
    <property type="entry name" value="DENN domain-containing protein 2C isoform X1"/>
    <property type="match status" value="1"/>
</dbReference>
<feature type="region of interest" description="Disordered" evidence="3">
    <location>
        <begin position="597"/>
        <end position="669"/>
    </location>
</feature>
<dbReference type="FunFam" id="3.30.450.200:FF:000003">
    <property type="entry name" value="DENN domain containing 1A"/>
    <property type="match status" value="1"/>
</dbReference>
<dbReference type="InterPro" id="IPR040032">
    <property type="entry name" value="DENND1A/B/C"/>
</dbReference>
<dbReference type="InterPro" id="IPR037516">
    <property type="entry name" value="Tripartite_DENN"/>
</dbReference>
<dbReference type="SMART" id="SM00800">
    <property type="entry name" value="uDENN"/>
    <property type="match status" value="1"/>
</dbReference>
<dbReference type="EMBL" id="SDOV01000009">
    <property type="protein sequence ID" value="KAH7637206.1"/>
    <property type="molecule type" value="Genomic_DNA"/>
</dbReference>
<accession>A0A9D4SD28</accession>
<dbReference type="Proteomes" id="UP000828236">
    <property type="component" value="Unassembled WGS sequence"/>
</dbReference>
<dbReference type="AlphaFoldDB" id="A0A9D4SD28"/>
<dbReference type="Gene3D" id="3.30.450.200">
    <property type="match status" value="1"/>
</dbReference>
<evidence type="ECO:0000256" key="2">
    <source>
        <dbReference type="ARBA" id="ARBA00023329"/>
    </source>
</evidence>
<dbReference type="Gene3D" id="6.10.140.1000">
    <property type="match status" value="1"/>
</dbReference>
<evidence type="ECO:0000256" key="1">
    <source>
        <dbReference type="ARBA" id="ARBA00004132"/>
    </source>
</evidence>
<dbReference type="GO" id="GO:0005829">
    <property type="term" value="C:cytosol"/>
    <property type="evidence" value="ECO:0007669"/>
    <property type="project" value="TreeGrafter"/>
</dbReference>
<feature type="compositionally biased region" description="Low complexity" evidence="3">
    <location>
        <begin position="477"/>
        <end position="493"/>
    </location>
</feature>
<dbReference type="GO" id="GO:0006897">
    <property type="term" value="P:endocytosis"/>
    <property type="evidence" value="ECO:0007669"/>
    <property type="project" value="TreeGrafter"/>
</dbReference>
<dbReference type="GO" id="GO:0005085">
    <property type="term" value="F:guanyl-nucleotide exchange factor activity"/>
    <property type="evidence" value="ECO:0007669"/>
    <property type="project" value="InterPro"/>
</dbReference>
<dbReference type="GO" id="GO:0030136">
    <property type="term" value="C:clathrin-coated vesicle"/>
    <property type="evidence" value="ECO:0007669"/>
    <property type="project" value="UniProtKB-SubCell"/>
</dbReference>
<feature type="compositionally biased region" description="Polar residues" evidence="3">
    <location>
        <begin position="460"/>
        <end position="469"/>
    </location>
</feature>
<organism evidence="5">
    <name type="scientific">Dermatophagoides farinae</name>
    <name type="common">American house dust mite</name>
    <dbReference type="NCBI Taxonomy" id="6954"/>
    <lineage>
        <taxon>Eukaryota</taxon>
        <taxon>Metazoa</taxon>
        <taxon>Ecdysozoa</taxon>
        <taxon>Arthropoda</taxon>
        <taxon>Chelicerata</taxon>
        <taxon>Arachnida</taxon>
        <taxon>Acari</taxon>
        <taxon>Acariformes</taxon>
        <taxon>Sarcoptiformes</taxon>
        <taxon>Astigmata</taxon>
        <taxon>Psoroptidia</taxon>
        <taxon>Analgoidea</taxon>
        <taxon>Pyroglyphidae</taxon>
        <taxon>Dermatophagoidinae</taxon>
        <taxon>Dermatophagoides</taxon>
    </lineage>
</organism>
<dbReference type="InterPro" id="IPR005112">
    <property type="entry name" value="dDENN_dom"/>
</dbReference>
<name>A0A9D4SD28_DERFA</name>
<feature type="compositionally biased region" description="Polar residues" evidence="3">
    <location>
        <begin position="597"/>
        <end position="616"/>
    </location>
</feature>
<feature type="compositionally biased region" description="Polar residues" evidence="3">
    <location>
        <begin position="508"/>
        <end position="540"/>
    </location>
</feature>
<reference evidence="5" key="1">
    <citation type="submission" date="2020-06" db="EMBL/GenBank/DDBJ databases">
        <authorList>
            <person name="Ji K."/>
            <person name="Li J."/>
        </authorList>
    </citation>
    <scope>NUCLEOTIDE SEQUENCE</scope>
    <source>
        <strain evidence="5">JKM2019</strain>
        <tissue evidence="5">Whole body</tissue>
    </source>
</reference>
<dbReference type="InterPro" id="IPR001194">
    <property type="entry name" value="cDENN_dom"/>
</dbReference>
<comment type="caution">
    <text evidence="5">The sequence shown here is derived from an EMBL/GenBank/DDBJ whole genome shotgun (WGS) entry which is preliminary data.</text>
</comment>
<feature type="region of interest" description="Disordered" evidence="3">
    <location>
        <begin position="460"/>
        <end position="495"/>
    </location>
</feature>
<sequence>MARIRDEWDRLIELFAEIAIPQSNSNDSNGGEEEEPWILRTYPADYSNREVLGSVPHFAYPCPFKCDVITHFSFVLTNMKSKWTFGYCRHTPDNDTCLVILSDLPWHSTFYKILDHCAELATRKSSIPLERFLESLYTSDIPQPGLQLTITYTVEDIKLKEFSAPCPDHHKLPSIPEDRNITEYYNAISASNMIAIFASMLNERRIVMTSERLNRLSACIQAANMLIYPMHWQHIFIPLLPRTLIDYLTAPMPFLIGVPQQTFERHVRLAELGEIVWLNVDTNQLNTPFDDVSTIPSDVLHHLRKCFKQQQPAALLGDGLSRAFLRALVMLIGGYREALTFAHGQQITFDRDAFVSNVRGTSRQLFLENMLQLQIFQQFIESRLDMLNRGERHIDQFEIELNHAEHSVGVTNSRFRNQYREWTATMRKEGGAFLRAVNPRVKSALFQGRQAIRQLRQKMTNNGPVNHGSNHVDRPSSEPSSPKLPPIIKKSISGTFVPTSTSRTVTYVRNPSSQYSNTGTNRTALGTRSIPNGSGQQTKNGCLAPSIASSESSDIEDTDVFSTPPSTLSPYKHRSQSEQPMSTTLRQQLECLFNQTNQEEQSRITNNGCPESSSNRLAVPPPPPPPRTNQLTTKTRPTLNLSSGTSEIGGQRQPCLIEFDSPPRDVASGSVQTAGAFKTYPHHHFMFDPLLETNNNHNNNNNSNPVNVTRGEHDEQPYEHLLMMDSQESTSPSILPLRVSNSNFYVTTKPPVAPNKSRSSNVGSGGGGGSGAGATSNHNRYGWQMFD</sequence>
<evidence type="ECO:0000259" key="4">
    <source>
        <dbReference type="PROSITE" id="PS50211"/>
    </source>
</evidence>
<feature type="region of interest" description="Disordered" evidence="3">
    <location>
        <begin position="748"/>
        <end position="787"/>
    </location>
</feature>
<dbReference type="GO" id="GO:1901981">
    <property type="term" value="F:phosphatidylinositol phosphate binding"/>
    <property type="evidence" value="ECO:0007669"/>
    <property type="project" value="TreeGrafter"/>
</dbReference>
<dbReference type="InterPro" id="IPR005113">
    <property type="entry name" value="uDENN_dom"/>
</dbReference>
<dbReference type="InterPro" id="IPR043153">
    <property type="entry name" value="DENN_C"/>
</dbReference>
<feature type="compositionally biased region" description="Gly residues" evidence="3">
    <location>
        <begin position="763"/>
        <end position="772"/>
    </location>
</feature>
<gene>
    <name evidence="5" type="ORF">HUG17_7412</name>
</gene>
<proteinExistence type="predicted"/>
<dbReference type="Gene3D" id="3.40.50.11500">
    <property type="match status" value="1"/>
</dbReference>
<dbReference type="SMART" id="SM00801">
    <property type="entry name" value="dDENN"/>
    <property type="match status" value="1"/>
</dbReference>
<dbReference type="SMART" id="SM00799">
    <property type="entry name" value="DENN"/>
    <property type="match status" value="1"/>
</dbReference>
<dbReference type="PROSITE" id="PS50211">
    <property type="entry name" value="DENN"/>
    <property type="match status" value="1"/>
</dbReference>
<dbReference type="GO" id="GO:0032456">
    <property type="term" value="P:endocytic recycling"/>
    <property type="evidence" value="ECO:0007669"/>
    <property type="project" value="TreeGrafter"/>
</dbReference>
<keyword evidence="2" id="KW-0968">Cytoplasmic vesicle</keyword>
<dbReference type="OrthoDB" id="206724at2759"/>
<evidence type="ECO:0000256" key="3">
    <source>
        <dbReference type="SAM" id="MobiDB-lite"/>
    </source>
</evidence>
<comment type="subcellular location">
    <subcellularLocation>
        <location evidence="1">Cytoplasmic vesicle</location>
        <location evidence="1">Clathrin-coated vesicle</location>
    </subcellularLocation>
</comment>
<dbReference type="Pfam" id="PF03456">
    <property type="entry name" value="uDENN"/>
    <property type="match status" value="1"/>
</dbReference>
<feature type="compositionally biased region" description="Polar residues" evidence="3">
    <location>
        <begin position="560"/>
        <end position="569"/>
    </location>
</feature>
<evidence type="ECO:0000313" key="5">
    <source>
        <dbReference type="EMBL" id="KAH7637206.1"/>
    </source>
</evidence>
<dbReference type="PANTHER" id="PTHR13196">
    <property type="entry name" value="DENN DOMAIN-CONTAINING"/>
    <property type="match status" value="1"/>
</dbReference>
<feature type="region of interest" description="Disordered" evidence="3">
    <location>
        <begin position="508"/>
        <end position="583"/>
    </location>
</feature>
<protein>
    <submittedName>
        <fullName evidence="5">Denn domain-containing protein 1a-like protein</fullName>
    </submittedName>
</protein>